<reference evidence="8 9" key="1">
    <citation type="submission" date="2014-08" db="EMBL/GenBank/DDBJ databases">
        <authorList>
            <person name="Chen Y.-H."/>
        </authorList>
    </citation>
    <scope>NUCLEOTIDE SEQUENCE [LARGE SCALE GENOMIC DNA]</scope>
</reference>
<dbReference type="InterPro" id="IPR013785">
    <property type="entry name" value="Aldolase_TIM"/>
</dbReference>
<dbReference type="Gene3D" id="3.20.20.70">
    <property type="entry name" value="Aldolase class I"/>
    <property type="match status" value="1"/>
</dbReference>
<dbReference type="InterPro" id="IPR058240">
    <property type="entry name" value="rSAM_sf"/>
</dbReference>
<dbReference type="EMBL" id="CCRH01000003">
    <property type="protein sequence ID" value="CDZ32719.1"/>
    <property type="molecule type" value="Genomic_DNA"/>
</dbReference>
<dbReference type="InterPro" id="IPR007197">
    <property type="entry name" value="rSAM"/>
</dbReference>
<comment type="similarity">
    <text evidence="6">Belongs to the radical SAM superfamily. Anaerobic sulfatase-maturating enzyme family.</text>
</comment>
<gene>
    <name evidence="8" type="ORF">NGAL_HAMBI1145_14880</name>
</gene>
<accession>A0A0T7FCQ9</accession>
<dbReference type="GO" id="GO:0051536">
    <property type="term" value="F:iron-sulfur cluster binding"/>
    <property type="evidence" value="ECO:0007669"/>
    <property type="project" value="UniProtKB-KW"/>
</dbReference>
<name>A0A0T7FCQ9_NEOGA</name>
<evidence type="ECO:0000256" key="5">
    <source>
        <dbReference type="ARBA" id="ARBA00023014"/>
    </source>
</evidence>
<dbReference type="InterPro" id="IPR023867">
    <property type="entry name" value="Sulphatase_maturase_rSAM"/>
</dbReference>
<sequence length="475" mass="54024">MKASRVLQIVPLKFRPTDDGALLFADDAGGYFKADQDFLERYVDDSLTQSDHRFLDVNGHAFDGVGDLAYSGFEYRFASRLYSPAELDYVILVPTLRCNLSCGYCQVSRVNETTPGFDWNGETLQAVLRFLGGLSTKRIKIEFQGGEPLLRLDVIRQVQAFCRSKFDHCEFVICTNLQEVSPEAWAVLEEPHVFTSTSLDADRATHQAQRTKNAQKTSSFFDNLDAAVNRLGPDKISALPTINPTNPPPATAVIETFVSYGIRSIYLRPVNYQGFARKRFDARSSASSWNRYHSSFIDALIDFNWDADAPLEEYYFTHCLRRVLRSGHNHHADLRNPNIIGYSYVVIDHDGKFYPTDEARMVSRVGQFDLSMGDVFSGIDRDKIDMLNAEALNNFHPDCVHCPYQAFCGVDLVDDLSRYGRIDLPKHLTDFCQRHTYIFDKIFSLIYSEDPKVGKSLAIWSRAPRFDSSFAKVHR</sequence>
<evidence type="ECO:0000313" key="9">
    <source>
        <dbReference type="Proteomes" id="UP000046176"/>
    </source>
</evidence>
<keyword evidence="2" id="KW-0949">S-adenosyl-L-methionine</keyword>
<evidence type="ECO:0000313" key="8">
    <source>
        <dbReference type="EMBL" id="CDZ32719.1"/>
    </source>
</evidence>
<evidence type="ECO:0000256" key="3">
    <source>
        <dbReference type="ARBA" id="ARBA00022723"/>
    </source>
</evidence>
<comment type="cofactor">
    <cofactor evidence="1">
        <name>[4Fe-4S] cluster</name>
        <dbReference type="ChEBI" id="CHEBI:49883"/>
    </cofactor>
</comment>
<dbReference type="CDD" id="cd01335">
    <property type="entry name" value="Radical_SAM"/>
    <property type="match status" value="1"/>
</dbReference>
<feature type="domain" description="Radical SAM core" evidence="7">
    <location>
        <begin position="93"/>
        <end position="227"/>
    </location>
</feature>
<evidence type="ECO:0000256" key="2">
    <source>
        <dbReference type="ARBA" id="ARBA00022691"/>
    </source>
</evidence>
<evidence type="ECO:0000256" key="6">
    <source>
        <dbReference type="ARBA" id="ARBA00023601"/>
    </source>
</evidence>
<evidence type="ECO:0000256" key="4">
    <source>
        <dbReference type="ARBA" id="ARBA00023004"/>
    </source>
</evidence>
<dbReference type="Pfam" id="PF04055">
    <property type="entry name" value="Radical_SAM"/>
    <property type="match status" value="1"/>
</dbReference>
<dbReference type="PANTHER" id="PTHR43273">
    <property type="entry name" value="ANAEROBIC SULFATASE-MATURATING ENZYME HOMOLOG ASLB-RELATED"/>
    <property type="match status" value="1"/>
</dbReference>
<dbReference type="PANTHER" id="PTHR43273:SF3">
    <property type="entry name" value="ANAEROBIC SULFATASE-MATURATING ENZYME HOMOLOG ASLB-RELATED"/>
    <property type="match status" value="1"/>
</dbReference>
<keyword evidence="3" id="KW-0479">Metal-binding</keyword>
<dbReference type="GO" id="GO:0016491">
    <property type="term" value="F:oxidoreductase activity"/>
    <property type="evidence" value="ECO:0007669"/>
    <property type="project" value="InterPro"/>
</dbReference>
<dbReference type="GO" id="GO:0046872">
    <property type="term" value="F:metal ion binding"/>
    <property type="evidence" value="ECO:0007669"/>
    <property type="project" value="UniProtKB-KW"/>
</dbReference>
<dbReference type="AlphaFoldDB" id="A0A0T7FCQ9"/>
<evidence type="ECO:0000259" key="7">
    <source>
        <dbReference type="Pfam" id="PF04055"/>
    </source>
</evidence>
<dbReference type="SFLD" id="SFLDG01067">
    <property type="entry name" value="SPASM/twitch_domain_containing"/>
    <property type="match status" value="1"/>
</dbReference>
<keyword evidence="5" id="KW-0411">Iron-sulfur</keyword>
<dbReference type="SUPFAM" id="SSF102114">
    <property type="entry name" value="Radical SAM enzymes"/>
    <property type="match status" value="1"/>
</dbReference>
<dbReference type="SFLD" id="SFLDG01384">
    <property type="entry name" value="thioether_bond_formation_requi"/>
    <property type="match status" value="1"/>
</dbReference>
<evidence type="ECO:0000256" key="1">
    <source>
        <dbReference type="ARBA" id="ARBA00001966"/>
    </source>
</evidence>
<keyword evidence="4" id="KW-0408">Iron</keyword>
<dbReference type="SFLD" id="SFLDS00029">
    <property type="entry name" value="Radical_SAM"/>
    <property type="match status" value="1"/>
</dbReference>
<dbReference type="NCBIfam" id="TIGR03978">
    <property type="entry name" value="rSAM_paired_1"/>
    <property type="match status" value="1"/>
</dbReference>
<dbReference type="Proteomes" id="UP000046176">
    <property type="component" value="Unassembled WGS sequence"/>
</dbReference>
<organism evidence="8 9">
    <name type="scientific">Neorhizobium galegae bv. officinalis</name>
    <dbReference type="NCBI Taxonomy" id="323656"/>
    <lineage>
        <taxon>Bacteria</taxon>
        <taxon>Pseudomonadati</taxon>
        <taxon>Pseudomonadota</taxon>
        <taxon>Alphaproteobacteria</taxon>
        <taxon>Hyphomicrobiales</taxon>
        <taxon>Rhizobiaceae</taxon>
        <taxon>Rhizobium/Agrobacterium group</taxon>
        <taxon>Neorhizobium</taxon>
    </lineage>
</organism>
<dbReference type="InterPro" id="IPR024023">
    <property type="entry name" value="rSAM_paired_HxsB"/>
</dbReference>
<proteinExistence type="inferred from homology"/>
<protein>
    <submittedName>
        <fullName evidence="8">His-Xaa-Ser repeat-associated upstream radical SAM protein</fullName>
    </submittedName>
</protein>
<dbReference type="SFLD" id="SFLDG01386">
    <property type="entry name" value="main_SPASM_domain-containing"/>
    <property type="match status" value="1"/>
</dbReference>